<evidence type="ECO:0000313" key="4">
    <source>
        <dbReference type="EMBL" id="CUH51323.1"/>
    </source>
</evidence>
<keyword evidence="1" id="KW-0676">Redox-active center</keyword>
<dbReference type="CDD" id="cd02947">
    <property type="entry name" value="TRX_family"/>
    <property type="match status" value="1"/>
</dbReference>
<evidence type="ECO:0000259" key="3">
    <source>
        <dbReference type="PROSITE" id="PS51352"/>
    </source>
</evidence>
<feature type="chain" id="PRO_5006061664" evidence="2">
    <location>
        <begin position="23"/>
        <end position="135"/>
    </location>
</feature>
<sequence length="135" mass="14740">MHRRTFLTAAAASLLAPLAARAATDYTPGLVKKHLAKGDIVFLDFSATWCATCATQERVVNELIDENPAYGEAITFIKVDWDTYRKAELTKSLKIPRRSTLVVLKGDQELGRIVAGTSKSQIKGLLDTALKAYSA</sequence>
<dbReference type="OrthoDB" id="7950124at2"/>
<dbReference type="RefSeq" id="WP_058238646.1">
    <property type="nucleotide sequence ID" value="NZ_CYPW01000006.1"/>
</dbReference>
<dbReference type="GO" id="GO:0015036">
    <property type="term" value="F:disulfide oxidoreductase activity"/>
    <property type="evidence" value="ECO:0007669"/>
    <property type="project" value="UniProtKB-ARBA"/>
</dbReference>
<feature type="signal peptide" evidence="2">
    <location>
        <begin position="1"/>
        <end position="22"/>
    </location>
</feature>
<dbReference type="InterPro" id="IPR013766">
    <property type="entry name" value="Thioredoxin_domain"/>
</dbReference>
<gene>
    <name evidence="4" type="ORF">SHM7688_00758</name>
</gene>
<dbReference type="PROSITE" id="PS00194">
    <property type="entry name" value="THIOREDOXIN_1"/>
    <property type="match status" value="1"/>
</dbReference>
<reference evidence="4 5" key="1">
    <citation type="submission" date="2015-09" db="EMBL/GenBank/DDBJ databases">
        <authorList>
            <consortium name="Swine Surveillance"/>
        </authorList>
    </citation>
    <scope>NUCLEOTIDE SEQUENCE [LARGE SCALE GENOMIC DNA]</scope>
    <source>
        <strain evidence="4 5">CECT 7688</strain>
    </source>
</reference>
<dbReference type="Gene3D" id="3.40.30.10">
    <property type="entry name" value="Glutaredoxin"/>
    <property type="match status" value="1"/>
</dbReference>
<feature type="domain" description="Thioredoxin" evidence="3">
    <location>
        <begin position="12"/>
        <end position="135"/>
    </location>
</feature>
<dbReference type="PROSITE" id="PS51352">
    <property type="entry name" value="THIOREDOXIN_2"/>
    <property type="match status" value="1"/>
</dbReference>
<dbReference type="Proteomes" id="UP000054823">
    <property type="component" value="Unassembled WGS sequence"/>
</dbReference>
<keyword evidence="5" id="KW-1185">Reference proteome</keyword>
<protein>
    <submittedName>
        <fullName evidence="4">Thioredoxin 2</fullName>
    </submittedName>
</protein>
<dbReference type="EMBL" id="CYPW01000006">
    <property type="protein sequence ID" value="CUH51323.1"/>
    <property type="molecule type" value="Genomic_DNA"/>
</dbReference>
<evidence type="ECO:0000313" key="5">
    <source>
        <dbReference type="Proteomes" id="UP000054823"/>
    </source>
</evidence>
<dbReference type="SUPFAM" id="SSF52833">
    <property type="entry name" value="Thioredoxin-like"/>
    <property type="match status" value="1"/>
</dbReference>
<name>A0A0P1ELS3_9RHOB</name>
<keyword evidence="2" id="KW-0732">Signal</keyword>
<accession>A0A0P1ELS3</accession>
<organism evidence="4 5">
    <name type="scientific">Shimia marina</name>
    <dbReference type="NCBI Taxonomy" id="321267"/>
    <lineage>
        <taxon>Bacteria</taxon>
        <taxon>Pseudomonadati</taxon>
        <taxon>Pseudomonadota</taxon>
        <taxon>Alphaproteobacteria</taxon>
        <taxon>Rhodobacterales</taxon>
        <taxon>Roseobacteraceae</taxon>
    </lineage>
</organism>
<dbReference type="Pfam" id="PF00085">
    <property type="entry name" value="Thioredoxin"/>
    <property type="match status" value="1"/>
</dbReference>
<dbReference type="STRING" id="321267.SHM7688_00758"/>
<dbReference type="AlphaFoldDB" id="A0A0P1ELS3"/>
<proteinExistence type="predicted"/>
<dbReference type="InterPro" id="IPR036249">
    <property type="entry name" value="Thioredoxin-like_sf"/>
</dbReference>
<dbReference type="InterPro" id="IPR017937">
    <property type="entry name" value="Thioredoxin_CS"/>
</dbReference>
<evidence type="ECO:0000256" key="2">
    <source>
        <dbReference type="SAM" id="SignalP"/>
    </source>
</evidence>
<evidence type="ECO:0000256" key="1">
    <source>
        <dbReference type="ARBA" id="ARBA00023284"/>
    </source>
</evidence>